<evidence type="ECO:0000313" key="2">
    <source>
        <dbReference type="EMBL" id="MXP39714.1"/>
    </source>
</evidence>
<keyword evidence="4" id="KW-1185">Reference proteome</keyword>
<name>A0A6I4UPL7_9SPHN</name>
<evidence type="ECO:0000313" key="4">
    <source>
        <dbReference type="Proteomes" id="UP000548685"/>
    </source>
</evidence>
<evidence type="ECO:0008006" key="5">
    <source>
        <dbReference type="Google" id="ProtNLM"/>
    </source>
</evidence>
<organism evidence="2 3">
    <name type="scientific">Erythrobacter ramosus</name>
    <dbReference type="NCBI Taxonomy" id="35811"/>
    <lineage>
        <taxon>Bacteria</taxon>
        <taxon>Pseudomonadati</taxon>
        <taxon>Pseudomonadota</taxon>
        <taxon>Alphaproteobacteria</taxon>
        <taxon>Sphingomonadales</taxon>
        <taxon>Erythrobacteraceae</taxon>
        <taxon>Erythrobacter/Porphyrobacter group</taxon>
        <taxon>Erythrobacter</taxon>
    </lineage>
</organism>
<sequence>MPTDLSDAVLAQMIGAALKADLGGTRQATKTVMRWTHVSDHTARSWLNGQTSPSSLHLLELATQSGNVMAVILKVTGHAELEIARDLAAVEVLLETSLVKIRALRGA</sequence>
<reference evidence="1 4" key="2">
    <citation type="submission" date="2020-08" db="EMBL/GenBank/DDBJ databases">
        <title>Genomic Encyclopedia of Type Strains, Phase IV (KMG-IV): sequencing the most valuable type-strain genomes for metagenomic binning, comparative biology and taxonomic classification.</title>
        <authorList>
            <person name="Goeker M."/>
        </authorList>
    </citation>
    <scope>NUCLEOTIDE SEQUENCE [LARGE SCALE GENOMIC DNA]</scope>
    <source>
        <strain evidence="1 4">DSM 8510</strain>
    </source>
</reference>
<dbReference type="EMBL" id="JACICE010000003">
    <property type="protein sequence ID" value="MBB3776862.1"/>
    <property type="molecule type" value="Genomic_DNA"/>
</dbReference>
<accession>A0A6I4UPL7</accession>
<dbReference type="Proteomes" id="UP000548685">
    <property type="component" value="Unassembled WGS sequence"/>
</dbReference>
<dbReference type="RefSeq" id="WP_160761856.1">
    <property type="nucleotide sequence ID" value="NZ_BAAADZ010000011.1"/>
</dbReference>
<dbReference type="EMBL" id="WTYB01000003">
    <property type="protein sequence ID" value="MXP39714.1"/>
    <property type="molecule type" value="Genomic_DNA"/>
</dbReference>
<evidence type="ECO:0000313" key="3">
    <source>
        <dbReference type="Proteomes" id="UP000430021"/>
    </source>
</evidence>
<dbReference type="OrthoDB" id="8611097at2"/>
<dbReference type="AlphaFoldDB" id="A0A6I4UPL7"/>
<gene>
    <name evidence="1" type="ORF">FHS52_002854</name>
    <name evidence="2" type="ORF">GRI59_13985</name>
</gene>
<comment type="caution">
    <text evidence="2">The sequence shown here is derived from an EMBL/GenBank/DDBJ whole genome shotgun (WGS) entry which is preliminary data.</text>
</comment>
<dbReference type="Proteomes" id="UP000430021">
    <property type="component" value="Unassembled WGS sequence"/>
</dbReference>
<proteinExistence type="predicted"/>
<reference evidence="2 3" key="1">
    <citation type="submission" date="2019-12" db="EMBL/GenBank/DDBJ databases">
        <title>Genomic-based taxomic classification of the family Erythrobacteraceae.</title>
        <authorList>
            <person name="Xu L."/>
        </authorList>
    </citation>
    <scope>NUCLEOTIDE SEQUENCE [LARGE SCALE GENOMIC DNA]</scope>
    <source>
        <strain evidence="2 3">JCM 10282</strain>
    </source>
</reference>
<protein>
    <recommendedName>
        <fullName evidence="5">XRE family transcriptional regulator</fullName>
    </recommendedName>
</protein>
<evidence type="ECO:0000313" key="1">
    <source>
        <dbReference type="EMBL" id="MBB3776862.1"/>
    </source>
</evidence>